<organism evidence="9">
    <name type="scientific">Araucaria cunninghamii</name>
    <name type="common">Hoop pine</name>
    <name type="synonym">Moreton Bay pine</name>
    <dbReference type="NCBI Taxonomy" id="56994"/>
    <lineage>
        <taxon>Eukaryota</taxon>
        <taxon>Viridiplantae</taxon>
        <taxon>Streptophyta</taxon>
        <taxon>Embryophyta</taxon>
        <taxon>Tracheophyta</taxon>
        <taxon>Spermatophyta</taxon>
        <taxon>Pinopsida</taxon>
        <taxon>Pinidae</taxon>
        <taxon>Conifers II</taxon>
        <taxon>Araucariales</taxon>
        <taxon>Araucariaceae</taxon>
        <taxon>Araucaria</taxon>
    </lineage>
</organism>
<keyword evidence="6 8" id="KW-1133">Transmembrane helix</keyword>
<evidence type="ECO:0000256" key="2">
    <source>
        <dbReference type="ARBA" id="ARBA00004502"/>
    </source>
</evidence>
<reference evidence="9" key="1">
    <citation type="submission" date="2015-03" db="EMBL/GenBank/DDBJ databases">
        <title>A transcriptome of Araucaria cunninghamii, an australian fine timber species.</title>
        <authorList>
            <person name="Jing Yi C.J.Y."/>
            <person name="Yin San L.Y.S."/>
            <person name="Abdul Karim S.S."/>
            <person name="Wan Azmi N.N."/>
            <person name="Hercus R.R."/>
            <person name="Croft L.L."/>
        </authorList>
    </citation>
    <scope>NUCLEOTIDE SEQUENCE</scope>
    <source>
        <strain evidence="9">MI0301</strain>
        <tissue evidence="9">Leaf</tissue>
    </source>
</reference>
<name>A0A0D6R461_ARACU</name>
<dbReference type="InterPro" id="IPR000136">
    <property type="entry name" value="Oleosin"/>
</dbReference>
<evidence type="ECO:0000256" key="6">
    <source>
        <dbReference type="ARBA" id="ARBA00022989"/>
    </source>
</evidence>
<comment type="similarity">
    <text evidence="3">Belongs to the oleosin family.</text>
</comment>
<dbReference type="PANTHER" id="PTHR33203">
    <property type="entry name" value="OLEOSIN"/>
    <property type="match status" value="1"/>
</dbReference>
<keyword evidence="4" id="KW-0551">Lipid droplet</keyword>
<keyword evidence="5 8" id="KW-0812">Transmembrane</keyword>
<evidence type="ECO:0008006" key="10">
    <source>
        <dbReference type="Google" id="ProtNLM"/>
    </source>
</evidence>
<evidence type="ECO:0000256" key="8">
    <source>
        <dbReference type="SAM" id="Phobius"/>
    </source>
</evidence>
<keyword evidence="7 8" id="KW-0472">Membrane</keyword>
<dbReference type="EMBL" id="GCKF01032889">
    <property type="protein sequence ID" value="JAG97486.1"/>
    <property type="molecule type" value="Transcribed_RNA"/>
</dbReference>
<dbReference type="PANTHER" id="PTHR33203:SF4">
    <property type="entry name" value="F27J15.22"/>
    <property type="match status" value="1"/>
</dbReference>
<dbReference type="AlphaFoldDB" id="A0A0D6R461"/>
<proteinExistence type="inferred from homology"/>
<feature type="transmembrane region" description="Helical" evidence="8">
    <location>
        <begin position="20"/>
        <end position="38"/>
    </location>
</feature>
<evidence type="ECO:0000256" key="7">
    <source>
        <dbReference type="ARBA" id="ARBA00023136"/>
    </source>
</evidence>
<evidence type="ECO:0000256" key="5">
    <source>
        <dbReference type="ARBA" id="ARBA00022692"/>
    </source>
</evidence>
<evidence type="ECO:0000313" key="9">
    <source>
        <dbReference type="EMBL" id="JAG97486.1"/>
    </source>
</evidence>
<dbReference type="GO" id="GO:0016020">
    <property type="term" value="C:membrane"/>
    <property type="evidence" value="ECO:0007669"/>
    <property type="project" value="UniProtKB-SubCell"/>
</dbReference>
<dbReference type="GO" id="GO:0019915">
    <property type="term" value="P:lipid storage"/>
    <property type="evidence" value="ECO:0007669"/>
    <property type="project" value="TreeGrafter"/>
</dbReference>
<feature type="transmembrane region" description="Helical" evidence="8">
    <location>
        <begin position="71"/>
        <end position="96"/>
    </location>
</feature>
<comment type="subcellular location">
    <subcellularLocation>
        <location evidence="2">Lipid droplet</location>
    </subcellularLocation>
    <subcellularLocation>
        <location evidence="1">Membrane</location>
        <topology evidence="1">Multi-pass membrane protein</topology>
    </subcellularLocation>
</comment>
<protein>
    <recommendedName>
        <fullName evidence="10">Oleosin</fullName>
    </recommendedName>
</protein>
<dbReference type="GO" id="GO:0012511">
    <property type="term" value="C:monolayer-surrounded lipid storage body"/>
    <property type="evidence" value="ECO:0007669"/>
    <property type="project" value="InterPro"/>
</dbReference>
<accession>A0A0D6R461</accession>
<sequence length="146" mass="15542">MAERHQGMMAKLNEHTPNSTQVLGFLTLFISGAILLVLTGLTVAGTVVGLVVLTPVLIFFSPILIPVGTVLFVAAAGLFSVGGFGLAVFSLVSWLYNYVKGRHPPGSDQIDYARMRIADTASHMKDYAREYGGYLQGKVQDAAPGA</sequence>
<evidence type="ECO:0000256" key="1">
    <source>
        <dbReference type="ARBA" id="ARBA00004141"/>
    </source>
</evidence>
<feature type="transmembrane region" description="Helical" evidence="8">
    <location>
        <begin position="45"/>
        <end position="65"/>
    </location>
</feature>
<dbReference type="Pfam" id="PF01277">
    <property type="entry name" value="Oleosin"/>
    <property type="match status" value="1"/>
</dbReference>
<evidence type="ECO:0000256" key="3">
    <source>
        <dbReference type="ARBA" id="ARBA00010858"/>
    </source>
</evidence>
<evidence type="ECO:0000256" key="4">
    <source>
        <dbReference type="ARBA" id="ARBA00022677"/>
    </source>
</evidence>